<evidence type="ECO:0000256" key="2">
    <source>
        <dbReference type="ARBA" id="ARBA00022679"/>
    </source>
</evidence>
<reference evidence="6 7" key="1">
    <citation type="submission" date="2020-04" db="EMBL/GenBank/DDBJ databases">
        <title>Description of novel Gluconacetobacter.</title>
        <authorList>
            <person name="Sombolestani A."/>
        </authorList>
    </citation>
    <scope>NUCLEOTIDE SEQUENCE [LARGE SCALE GENOMIC DNA]</scope>
    <source>
        <strain evidence="6 7">LMG 27801</strain>
    </source>
</reference>
<dbReference type="InterPro" id="IPR052028">
    <property type="entry name" value="HipA_Ser/Thr_kinase"/>
</dbReference>
<feature type="domain" description="HipA N-terminal subdomain 1" evidence="5">
    <location>
        <begin position="2"/>
        <end position="91"/>
    </location>
</feature>
<comment type="similarity">
    <text evidence="1">Belongs to the HipA Ser/Thr kinase family.</text>
</comment>
<dbReference type="Gene3D" id="1.10.1070.20">
    <property type="match status" value="1"/>
</dbReference>
<name>A0A7W4IVZ0_9PROT</name>
<dbReference type="PANTHER" id="PTHR37419:SF1">
    <property type="entry name" value="SERINE_THREONINE-PROTEIN KINASE TOXIN HIPA"/>
    <property type="match status" value="1"/>
</dbReference>
<keyword evidence="3" id="KW-0418">Kinase</keyword>
<comment type="caution">
    <text evidence="6">The sequence shown here is derived from an EMBL/GenBank/DDBJ whole genome shotgun (WGS) entry which is preliminary data.</text>
</comment>
<evidence type="ECO:0000256" key="1">
    <source>
        <dbReference type="ARBA" id="ARBA00010164"/>
    </source>
</evidence>
<evidence type="ECO:0000259" key="4">
    <source>
        <dbReference type="Pfam" id="PF07804"/>
    </source>
</evidence>
<dbReference type="NCBIfam" id="TIGR03071">
    <property type="entry name" value="couple_hipA"/>
    <property type="match status" value="1"/>
</dbReference>
<dbReference type="GO" id="GO:0004674">
    <property type="term" value="F:protein serine/threonine kinase activity"/>
    <property type="evidence" value="ECO:0007669"/>
    <property type="project" value="TreeGrafter"/>
</dbReference>
<protein>
    <submittedName>
        <fullName evidence="6">Type II toxin-antitoxin system HipA family toxin</fullName>
    </submittedName>
</protein>
<keyword evidence="7" id="KW-1185">Reference proteome</keyword>
<dbReference type="AlphaFoldDB" id="A0A7W4IVZ0"/>
<dbReference type="Pfam" id="PF07804">
    <property type="entry name" value="HipA_C"/>
    <property type="match status" value="1"/>
</dbReference>
<feature type="domain" description="HipA-like C-terminal" evidence="4">
    <location>
        <begin position="138"/>
        <end position="375"/>
    </location>
</feature>
<gene>
    <name evidence="6" type="ORF">HLH36_17285</name>
</gene>
<evidence type="ECO:0000313" key="7">
    <source>
        <dbReference type="Proteomes" id="UP000559860"/>
    </source>
</evidence>
<evidence type="ECO:0000256" key="3">
    <source>
        <dbReference type="ARBA" id="ARBA00022777"/>
    </source>
</evidence>
<proteinExistence type="inferred from homology"/>
<accession>A0A7W4IVZ0</accession>
<keyword evidence="2" id="KW-0808">Transferase</keyword>
<dbReference type="InterPro" id="IPR017508">
    <property type="entry name" value="HipA_N1"/>
</dbReference>
<dbReference type="Proteomes" id="UP000559860">
    <property type="component" value="Unassembled WGS sequence"/>
</dbReference>
<organism evidence="6 7">
    <name type="scientific">Gluconacetobacter aggeris</name>
    <dbReference type="NCBI Taxonomy" id="1286186"/>
    <lineage>
        <taxon>Bacteria</taxon>
        <taxon>Pseudomonadati</taxon>
        <taxon>Pseudomonadota</taxon>
        <taxon>Alphaproteobacteria</taxon>
        <taxon>Acetobacterales</taxon>
        <taxon>Acetobacteraceae</taxon>
        <taxon>Gluconacetobacter</taxon>
    </lineage>
</organism>
<evidence type="ECO:0000313" key="6">
    <source>
        <dbReference type="EMBL" id="MBB2170074.1"/>
    </source>
</evidence>
<dbReference type="GO" id="GO:0005829">
    <property type="term" value="C:cytosol"/>
    <property type="evidence" value="ECO:0007669"/>
    <property type="project" value="TreeGrafter"/>
</dbReference>
<dbReference type="EMBL" id="JABEQD010000016">
    <property type="protein sequence ID" value="MBB2170074.1"/>
    <property type="molecule type" value="Genomic_DNA"/>
</dbReference>
<dbReference type="InterPro" id="IPR012893">
    <property type="entry name" value="HipA-like_C"/>
</dbReference>
<dbReference type="PANTHER" id="PTHR37419">
    <property type="entry name" value="SERINE/THREONINE-PROTEIN KINASE TOXIN HIPA"/>
    <property type="match status" value="1"/>
</dbReference>
<dbReference type="CDD" id="cd17793">
    <property type="entry name" value="HipA"/>
    <property type="match status" value="1"/>
</dbReference>
<dbReference type="Pfam" id="PF13657">
    <property type="entry name" value="Couple_hipA"/>
    <property type="match status" value="1"/>
</dbReference>
<sequence length="417" mass="46309">MVVGRIRHADENFAFAYNPEWLAYKANFPISLSMKLRREPYPHQVIMPWLMNLLPEGDPLAAASRALGIASEDVMGLLERIGQETAGALSVMSLPREPEGPSNRQPDYRKIDPGEELEQIINDLPRKPFLAGEDGVSMSLAGAQEKLPVMVRDMEFFIPINGAPSTHILKPDTERLDGGVYNEALCMTLAKKIGLNVPLVTTGRSGRRSWCLVERYDRIPRPKKGMLWMRLHQEDFCQALGRPPAAKYEVTGRGGGISLTDMFQVTRDQIKGRATLDLLNGVIFNLLITNVDSHAKNYSILLSGSGTPRLAPLYDLIAGDVWPHITQNMAQSIGGQRRGRHVTARHWRRMAETAGLNPRMALEQVNHIAKKIQAHLEDAANTVRSMPAGDHGILDEVVKAIRERVRTALINLDEGAS</sequence>
<evidence type="ECO:0000259" key="5">
    <source>
        <dbReference type="Pfam" id="PF13657"/>
    </source>
</evidence>